<evidence type="ECO:0000259" key="1">
    <source>
        <dbReference type="Pfam" id="PF05378"/>
    </source>
</evidence>
<accession>X1B982</accession>
<reference evidence="2" key="1">
    <citation type="journal article" date="2014" name="Front. Microbiol.">
        <title>High frequency of phylogenetically diverse reductive dehalogenase-homologous genes in deep subseafloor sedimentary metagenomes.</title>
        <authorList>
            <person name="Kawai M."/>
            <person name="Futagami T."/>
            <person name="Toyoda A."/>
            <person name="Takaki Y."/>
            <person name="Nishi S."/>
            <person name="Hori S."/>
            <person name="Arai W."/>
            <person name="Tsubouchi T."/>
            <person name="Morono Y."/>
            <person name="Uchiyama I."/>
            <person name="Ito T."/>
            <person name="Fujiyama A."/>
            <person name="Inagaki F."/>
            <person name="Takami H."/>
        </authorList>
    </citation>
    <scope>NUCLEOTIDE SEQUENCE</scope>
    <source>
        <strain evidence="2">Expedition CK06-06</strain>
    </source>
</reference>
<dbReference type="SUPFAM" id="SSF53067">
    <property type="entry name" value="Actin-like ATPase domain"/>
    <property type="match status" value="1"/>
</dbReference>
<protein>
    <recommendedName>
        <fullName evidence="1">Hydantoinase/oxoprolinase N-terminal domain-containing protein</fullName>
    </recommendedName>
</protein>
<comment type="caution">
    <text evidence="2">The sequence shown here is derived from an EMBL/GenBank/DDBJ whole genome shotgun (WGS) entry which is preliminary data.</text>
</comment>
<name>X1B982_9ZZZZ</name>
<feature type="domain" description="Hydantoinase/oxoprolinase N-terminal" evidence="1">
    <location>
        <begin position="3"/>
        <end position="60"/>
    </location>
</feature>
<feature type="non-terminal residue" evidence="2">
    <location>
        <position position="68"/>
    </location>
</feature>
<dbReference type="AlphaFoldDB" id="X1B982"/>
<dbReference type="EMBL" id="BART01023345">
    <property type="protein sequence ID" value="GAG91655.1"/>
    <property type="molecule type" value="Genomic_DNA"/>
</dbReference>
<organism evidence="2">
    <name type="scientific">marine sediment metagenome</name>
    <dbReference type="NCBI Taxonomy" id="412755"/>
    <lineage>
        <taxon>unclassified sequences</taxon>
        <taxon>metagenomes</taxon>
        <taxon>ecological metagenomes</taxon>
    </lineage>
</organism>
<dbReference type="InterPro" id="IPR043129">
    <property type="entry name" value="ATPase_NBD"/>
</dbReference>
<dbReference type="InterPro" id="IPR008040">
    <property type="entry name" value="Hydant_A_N"/>
</dbReference>
<proteinExistence type="predicted"/>
<dbReference type="Pfam" id="PF05378">
    <property type="entry name" value="Hydant_A_N"/>
    <property type="match status" value="1"/>
</dbReference>
<dbReference type="Gene3D" id="3.30.420.40">
    <property type="match status" value="1"/>
</dbReference>
<sequence>MIIGIDIGGTTTDIVGLKGSKIINPLTVKADDPVTSAAGALGKFLEAIGASLNEVATIAATGVGSNEV</sequence>
<gene>
    <name evidence="2" type="ORF">S01H4_42501</name>
</gene>
<evidence type="ECO:0000313" key="2">
    <source>
        <dbReference type="EMBL" id="GAG91655.1"/>
    </source>
</evidence>